<dbReference type="PIRSF" id="PIRSF017617">
    <property type="entry name" value="Thr_aldolase"/>
    <property type="match status" value="1"/>
</dbReference>
<dbReference type="PANTHER" id="PTHR48097:SF9">
    <property type="entry name" value="L-THREONINE ALDOLASE"/>
    <property type="match status" value="1"/>
</dbReference>
<dbReference type="Gene3D" id="3.90.1150.10">
    <property type="entry name" value="Aspartate Aminotransferase, domain 1"/>
    <property type="match status" value="1"/>
</dbReference>
<dbReference type="EMBL" id="JAEKJA010000046">
    <property type="protein sequence ID" value="MBJ3778872.1"/>
    <property type="molecule type" value="Genomic_DNA"/>
</dbReference>
<comment type="caution">
    <text evidence="8">The sequence shown here is derived from an EMBL/GenBank/DDBJ whole genome shotgun (WGS) entry which is preliminary data.</text>
</comment>
<dbReference type="GO" id="GO:0006545">
    <property type="term" value="P:glycine biosynthetic process"/>
    <property type="evidence" value="ECO:0007669"/>
    <property type="project" value="TreeGrafter"/>
</dbReference>
<protein>
    <submittedName>
        <fullName evidence="8">Low specificity L-threonine aldolase</fullName>
    </submittedName>
</protein>
<evidence type="ECO:0000256" key="1">
    <source>
        <dbReference type="ARBA" id="ARBA00001933"/>
    </source>
</evidence>
<dbReference type="InterPro" id="IPR015422">
    <property type="entry name" value="PyrdxlP-dep_Trfase_small"/>
</dbReference>
<dbReference type="SUPFAM" id="SSF53383">
    <property type="entry name" value="PLP-dependent transferases"/>
    <property type="match status" value="1"/>
</dbReference>
<name>A0A934MFP1_9HYPH</name>
<dbReference type="InterPro" id="IPR001597">
    <property type="entry name" value="ArAA_b-elim_lyase/Thr_aldolase"/>
</dbReference>
<feature type="modified residue" description="N6-(pyridoxal phosphate)lysine" evidence="6">
    <location>
        <position position="184"/>
    </location>
</feature>
<evidence type="ECO:0000259" key="7">
    <source>
        <dbReference type="Pfam" id="PF01212"/>
    </source>
</evidence>
<dbReference type="Gene3D" id="3.40.640.10">
    <property type="entry name" value="Type I PLP-dependent aspartate aminotransferase-like (Major domain)"/>
    <property type="match status" value="1"/>
</dbReference>
<reference evidence="8" key="1">
    <citation type="submission" date="2020-12" db="EMBL/GenBank/DDBJ databases">
        <title>Bacterial taxonomy.</title>
        <authorList>
            <person name="Pan X."/>
        </authorList>
    </citation>
    <scope>NUCLEOTIDE SEQUENCE</scope>
    <source>
        <strain evidence="8">B2012</strain>
    </source>
</reference>
<dbReference type="NCBIfam" id="NF041359">
    <property type="entry name" value="GntG_guanitoxin"/>
    <property type="match status" value="1"/>
</dbReference>
<evidence type="ECO:0000256" key="2">
    <source>
        <dbReference type="ARBA" id="ARBA00006966"/>
    </source>
</evidence>
<evidence type="ECO:0000256" key="3">
    <source>
        <dbReference type="ARBA" id="ARBA00011881"/>
    </source>
</evidence>
<dbReference type="InterPro" id="IPR015424">
    <property type="entry name" value="PyrdxlP-dep_Trfase"/>
</dbReference>
<organism evidence="8 9">
    <name type="scientific">Acuticoccus mangrovi</name>
    <dbReference type="NCBI Taxonomy" id="2796142"/>
    <lineage>
        <taxon>Bacteria</taxon>
        <taxon>Pseudomonadati</taxon>
        <taxon>Pseudomonadota</taxon>
        <taxon>Alphaproteobacteria</taxon>
        <taxon>Hyphomicrobiales</taxon>
        <taxon>Amorphaceae</taxon>
        <taxon>Acuticoccus</taxon>
    </lineage>
</organism>
<dbReference type="GO" id="GO:0006567">
    <property type="term" value="P:L-threonine catabolic process"/>
    <property type="evidence" value="ECO:0007669"/>
    <property type="project" value="TreeGrafter"/>
</dbReference>
<accession>A0A934MFP1</accession>
<comment type="similarity">
    <text evidence="2">Belongs to the threonine aldolase family.</text>
</comment>
<evidence type="ECO:0000256" key="4">
    <source>
        <dbReference type="ARBA" id="ARBA00022898"/>
    </source>
</evidence>
<dbReference type="Proteomes" id="UP000609531">
    <property type="component" value="Unassembled WGS sequence"/>
</dbReference>
<dbReference type="GO" id="GO:0005829">
    <property type="term" value="C:cytosol"/>
    <property type="evidence" value="ECO:0007669"/>
    <property type="project" value="TreeGrafter"/>
</dbReference>
<dbReference type="Pfam" id="PF01212">
    <property type="entry name" value="Beta_elim_lyase"/>
    <property type="match status" value="1"/>
</dbReference>
<keyword evidence="9" id="KW-1185">Reference proteome</keyword>
<dbReference type="FunFam" id="3.40.640.10:FF:000030">
    <property type="entry name" value="Low-specificity L-threonine aldolase"/>
    <property type="match status" value="1"/>
</dbReference>
<dbReference type="InterPro" id="IPR023603">
    <property type="entry name" value="Low_specificity_L-TA-like"/>
</dbReference>
<dbReference type="GO" id="GO:0008732">
    <property type="term" value="F:L-allo-threonine aldolase activity"/>
    <property type="evidence" value="ECO:0007669"/>
    <property type="project" value="TreeGrafter"/>
</dbReference>
<proteinExistence type="inferred from homology"/>
<sequence length="336" mass="35103">MLAAMAAAPTGDEQLNEDPTVLALLGRSADLLGQEAAVFLPTGTMCNQISLLVHCRPGDEIVAGFNTHIHGSEGAGAAALAGALIYPVPTATGIFTAADVAAAARPLRQRSPRTRVVAIEQTTNRGGGRVWPLEMLQAVSAEARKRGFAVHMDGARLMNAVIASGVPAADYGRLCDSVWLDFTKGLACPVGAVLAGSKDFIAEAWFWKHRLGGAMRQAGVLAAAALHALDNHVERLAEDHVNARLFGSLATMVPGVAIDPPEVETNIVFLDVTGTGLAAIAINEALKRRGVRLNVEGPHRLRAVTHRDVTRAGIEEAGASLAAVVAELAGQPQPLR</sequence>
<dbReference type="PANTHER" id="PTHR48097">
    <property type="entry name" value="L-THREONINE ALDOLASE-RELATED"/>
    <property type="match status" value="1"/>
</dbReference>
<dbReference type="InterPro" id="IPR015421">
    <property type="entry name" value="PyrdxlP-dep_Trfase_major"/>
</dbReference>
<evidence type="ECO:0000256" key="5">
    <source>
        <dbReference type="ARBA" id="ARBA00023239"/>
    </source>
</evidence>
<evidence type="ECO:0000256" key="6">
    <source>
        <dbReference type="PIRSR" id="PIRSR017617-1"/>
    </source>
</evidence>
<comment type="cofactor">
    <cofactor evidence="1">
        <name>pyridoxal 5'-phosphate</name>
        <dbReference type="ChEBI" id="CHEBI:597326"/>
    </cofactor>
</comment>
<keyword evidence="4" id="KW-0663">Pyridoxal phosphate</keyword>
<evidence type="ECO:0000313" key="8">
    <source>
        <dbReference type="EMBL" id="MBJ3778872.1"/>
    </source>
</evidence>
<evidence type="ECO:0000313" key="9">
    <source>
        <dbReference type="Proteomes" id="UP000609531"/>
    </source>
</evidence>
<feature type="domain" description="Aromatic amino acid beta-eliminating lyase/threonine aldolase" evidence="7">
    <location>
        <begin position="1"/>
        <end position="271"/>
    </location>
</feature>
<keyword evidence="5" id="KW-0456">Lyase</keyword>
<comment type="subunit">
    <text evidence="3">Homotetramer.</text>
</comment>
<dbReference type="AlphaFoldDB" id="A0A934MFP1"/>
<gene>
    <name evidence="8" type="ORF">JCR33_24455</name>
</gene>